<evidence type="ECO:0000313" key="1">
    <source>
        <dbReference type="EMBL" id="SVD19766.1"/>
    </source>
</evidence>
<reference evidence="1" key="1">
    <citation type="submission" date="2018-05" db="EMBL/GenBank/DDBJ databases">
        <authorList>
            <person name="Lanie J.A."/>
            <person name="Ng W.-L."/>
            <person name="Kazmierczak K.M."/>
            <person name="Andrzejewski T.M."/>
            <person name="Davidsen T.M."/>
            <person name="Wayne K.J."/>
            <person name="Tettelin H."/>
            <person name="Glass J.I."/>
            <person name="Rusch D."/>
            <person name="Podicherti R."/>
            <person name="Tsui H.-C.T."/>
            <person name="Winkler M.E."/>
        </authorList>
    </citation>
    <scope>NUCLEOTIDE SEQUENCE</scope>
</reference>
<organism evidence="1">
    <name type="scientific">marine metagenome</name>
    <dbReference type="NCBI Taxonomy" id="408172"/>
    <lineage>
        <taxon>unclassified sequences</taxon>
        <taxon>metagenomes</taxon>
        <taxon>ecological metagenomes</taxon>
    </lineage>
</organism>
<evidence type="ECO:0008006" key="2">
    <source>
        <dbReference type="Google" id="ProtNLM"/>
    </source>
</evidence>
<dbReference type="AlphaFoldDB" id="A0A382TCI8"/>
<proteinExistence type="predicted"/>
<accession>A0A382TCI8</accession>
<dbReference type="EMBL" id="UINC01135548">
    <property type="protein sequence ID" value="SVD19766.1"/>
    <property type="molecule type" value="Genomic_DNA"/>
</dbReference>
<sequence length="230" mass="26332">MDNSPDDLIVTDVMGVLHRALTCEGKKVQKIVEGLHEGSSLQEFRQAFNFWATVLMYHADIEDENMTSPLTDFSPARDNEAEHIELGELAESLNEYLDNHSSGNIERNVKCAIIALQQKQHVQLIEALNDVLEVLNHEIGKTKILARTIRHLYAKIINLRISQDDHFESEEALVLPEVEARLSREDKKKLTRKLLIDDESDDPNWVVDWLFEKVIPNERDIISRVLGNVS</sequence>
<name>A0A382TCI8_9ZZZZ</name>
<gene>
    <name evidence="1" type="ORF">METZ01_LOCUS372620</name>
</gene>
<dbReference type="Gene3D" id="1.20.120.520">
    <property type="entry name" value="nmb1532 protein domain like"/>
    <property type="match status" value="1"/>
</dbReference>
<protein>
    <recommendedName>
        <fullName evidence="2">Hemerythrin-like domain-containing protein</fullName>
    </recommendedName>
</protein>